<dbReference type="EMBL" id="LJUJ01000012">
    <property type="protein sequence ID" value="KPK63469.1"/>
    <property type="molecule type" value="Genomic_DNA"/>
</dbReference>
<name>A0A0S8FV25_UNCW3</name>
<evidence type="ECO:0000256" key="2">
    <source>
        <dbReference type="ARBA" id="ARBA00022679"/>
    </source>
</evidence>
<dbReference type="SUPFAM" id="SSF53335">
    <property type="entry name" value="S-adenosyl-L-methionine-dependent methyltransferases"/>
    <property type="match status" value="1"/>
</dbReference>
<dbReference type="GO" id="GO:0003676">
    <property type="term" value="F:nucleic acid binding"/>
    <property type="evidence" value="ECO:0007669"/>
    <property type="project" value="InterPro"/>
</dbReference>
<organism evidence="3 4">
    <name type="scientific">candidate division WOR_3 bacterium SM23_42</name>
    <dbReference type="NCBI Taxonomy" id="1703779"/>
    <lineage>
        <taxon>Bacteria</taxon>
        <taxon>Bacteria division WOR-3</taxon>
    </lineage>
</organism>
<dbReference type="PIRSF" id="PIRSF004553">
    <property type="entry name" value="CHP00095"/>
    <property type="match status" value="1"/>
</dbReference>
<dbReference type="GO" id="GO:0031167">
    <property type="term" value="P:rRNA methylation"/>
    <property type="evidence" value="ECO:0007669"/>
    <property type="project" value="InterPro"/>
</dbReference>
<dbReference type="GO" id="GO:0008168">
    <property type="term" value="F:methyltransferase activity"/>
    <property type="evidence" value="ECO:0007669"/>
    <property type="project" value="UniProtKB-KW"/>
</dbReference>
<comment type="caution">
    <text evidence="3">The sequence shown here is derived from an EMBL/GenBank/DDBJ whole genome shotgun (WGS) entry which is preliminary data.</text>
</comment>
<keyword evidence="2" id="KW-0808">Transferase</keyword>
<dbReference type="PATRIC" id="fig|1703779.3.peg.1797"/>
<accession>A0A0S8FV25</accession>
<evidence type="ECO:0000313" key="3">
    <source>
        <dbReference type="EMBL" id="KPK63469.1"/>
    </source>
</evidence>
<evidence type="ECO:0008006" key="5">
    <source>
        <dbReference type="Google" id="ProtNLM"/>
    </source>
</evidence>
<proteinExistence type="predicted"/>
<gene>
    <name evidence="3" type="ORF">AMJ83_06745</name>
</gene>
<evidence type="ECO:0000313" key="4">
    <source>
        <dbReference type="Proteomes" id="UP000051373"/>
    </source>
</evidence>
<dbReference type="STRING" id="1703779.AMJ83_06745"/>
<evidence type="ECO:0000256" key="1">
    <source>
        <dbReference type="ARBA" id="ARBA00022603"/>
    </source>
</evidence>
<dbReference type="CDD" id="cd02440">
    <property type="entry name" value="AdoMet_MTases"/>
    <property type="match status" value="1"/>
</dbReference>
<keyword evidence="1" id="KW-0489">Methyltransferase</keyword>
<dbReference type="Pfam" id="PF03602">
    <property type="entry name" value="Cons_hypoth95"/>
    <property type="match status" value="1"/>
</dbReference>
<dbReference type="InterPro" id="IPR002052">
    <property type="entry name" value="DNA_methylase_N6_adenine_CS"/>
</dbReference>
<dbReference type="PROSITE" id="PS00092">
    <property type="entry name" value="N6_MTASE"/>
    <property type="match status" value="1"/>
</dbReference>
<dbReference type="Proteomes" id="UP000051373">
    <property type="component" value="Unassembled WGS sequence"/>
</dbReference>
<dbReference type="NCBIfam" id="TIGR00095">
    <property type="entry name" value="16S rRNA (guanine(966)-N(2))-methyltransferase RsmD"/>
    <property type="match status" value="1"/>
</dbReference>
<protein>
    <recommendedName>
        <fullName evidence="5">16S rRNA (Guanine(966)-N(2))-methyltransferase RsmD</fullName>
    </recommendedName>
</protein>
<dbReference type="AlphaFoldDB" id="A0A0S8FV25"/>
<dbReference type="Gene3D" id="3.40.50.150">
    <property type="entry name" value="Vaccinia Virus protein VP39"/>
    <property type="match status" value="1"/>
</dbReference>
<dbReference type="PANTHER" id="PTHR43542">
    <property type="entry name" value="METHYLTRANSFERASE"/>
    <property type="match status" value="1"/>
</dbReference>
<dbReference type="InterPro" id="IPR029063">
    <property type="entry name" value="SAM-dependent_MTases_sf"/>
</dbReference>
<reference evidence="3 4" key="1">
    <citation type="journal article" date="2015" name="Microbiome">
        <title>Genomic resolution of linkages in carbon, nitrogen, and sulfur cycling among widespread estuary sediment bacteria.</title>
        <authorList>
            <person name="Baker B.J."/>
            <person name="Lazar C.S."/>
            <person name="Teske A.P."/>
            <person name="Dick G.J."/>
        </authorList>
    </citation>
    <scope>NUCLEOTIDE SEQUENCE [LARGE SCALE GENOMIC DNA]</scope>
    <source>
        <strain evidence="3">SM23_42</strain>
    </source>
</reference>
<dbReference type="InterPro" id="IPR004398">
    <property type="entry name" value="RNA_MeTrfase_RsmD"/>
</dbReference>
<dbReference type="PANTHER" id="PTHR43542:SF1">
    <property type="entry name" value="METHYLTRANSFERASE"/>
    <property type="match status" value="1"/>
</dbReference>
<sequence>MRIVGGTWKGRHIKVPRKGIRPTKSIVRGAIFDVIGDKIADAEVLDIYAGSGALGLEAISRGAKSCTFVEKLPRILYHNIKTFSPRQSIVVLSSDFRPALKKLKDQKFDVIFADPPYGKRYTYKTLMLIEYYNLLRNGGIIVLEHATGDELEATDSLAPFKSKKYGDTQLSFLRHRKH</sequence>